<evidence type="ECO:0000313" key="2">
    <source>
        <dbReference type="Proteomes" id="UP000703269"/>
    </source>
</evidence>
<name>A0A9P3L9V6_9APHY</name>
<reference evidence="1 2" key="1">
    <citation type="submission" date="2021-08" db="EMBL/GenBank/DDBJ databases">
        <title>Draft Genome Sequence of Phanerochaete sordida strain YK-624.</title>
        <authorList>
            <person name="Mori T."/>
            <person name="Dohra H."/>
            <person name="Suzuki T."/>
            <person name="Kawagishi H."/>
            <person name="Hirai H."/>
        </authorList>
    </citation>
    <scope>NUCLEOTIDE SEQUENCE [LARGE SCALE GENOMIC DNA]</scope>
    <source>
        <strain evidence="1 2">YK-624</strain>
    </source>
</reference>
<comment type="caution">
    <text evidence="1">The sequence shown here is derived from an EMBL/GenBank/DDBJ whole genome shotgun (WGS) entry which is preliminary data.</text>
</comment>
<evidence type="ECO:0000313" key="1">
    <source>
        <dbReference type="EMBL" id="GJE87535.1"/>
    </source>
</evidence>
<dbReference type="EMBL" id="BPQB01000006">
    <property type="protein sequence ID" value="GJE87535.1"/>
    <property type="molecule type" value="Genomic_DNA"/>
</dbReference>
<organism evidence="1 2">
    <name type="scientific">Phanerochaete sordida</name>
    <dbReference type="NCBI Taxonomy" id="48140"/>
    <lineage>
        <taxon>Eukaryota</taxon>
        <taxon>Fungi</taxon>
        <taxon>Dikarya</taxon>
        <taxon>Basidiomycota</taxon>
        <taxon>Agaricomycotina</taxon>
        <taxon>Agaricomycetes</taxon>
        <taxon>Polyporales</taxon>
        <taxon>Phanerochaetaceae</taxon>
        <taxon>Phanerochaete</taxon>
    </lineage>
</organism>
<dbReference type="AlphaFoldDB" id="A0A9P3L9V6"/>
<proteinExistence type="predicted"/>
<keyword evidence="2" id="KW-1185">Reference proteome</keyword>
<gene>
    <name evidence="1" type="ORF">PsYK624_036180</name>
</gene>
<sequence>MVPGQRWILYSGAFAERLKIAEDLVWKTPRVTLSHEPTATSRTCFFFFFVYVGSSEIAFTEMGGLDIPVNTLSQALCHLRRRIVIRWIPWAQMLCSTPEASVQVTQLSCRDKLRTRSSCLTPVSVKS</sequence>
<dbReference type="Proteomes" id="UP000703269">
    <property type="component" value="Unassembled WGS sequence"/>
</dbReference>
<protein>
    <submittedName>
        <fullName evidence="1">Uncharacterized protein</fullName>
    </submittedName>
</protein>
<accession>A0A9P3L9V6</accession>